<dbReference type="SUPFAM" id="SSF52540">
    <property type="entry name" value="P-loop containing nucleoside triphosphate hydrolases"/>
    <property type="match status" value="1"/>
</dbReference>
<evidence type="ECO:0000313" key="9">
    <source>
        <dbReference type="Proteomes" id="UP000505077"/>
    </source>
</evidence>
<dbReference type="InterPro" id="IPR002505">
    <property type="entry name" value="PTA_PTB"/>
</dbReference>
<dbReference type="Gene3D" id="3.40.50.10950">
    <property type="match status" value="1"/>
</dbReference>
<evidence type="ECO:0000256" key="2">
    <source>
        <dbReference type="ARBA" id="ARBA00012707"/>
    </source>
</evidence>
<reference evidence="8 9" key="1">
    <citation type="journal article" date="2020" name="ISME J.">
        <title>Parallel Reductive Genome Evolution in Desulfovibrio Ectosymbionts Independently Acquired by Trichonympha Protists in the Termite Gut.</title>
        <authorList>
            <person name="Takeuchi M."/>
            <person name="Kuwahara H."/>
            <person name="Murakami T."/>
            <person name="Takahashi K."/>
            <person name="Kajitani R."/>
            <person name="Toyoda A."/>
            <person name="Itoh T."/>
            <person name="Ohkuma M."/>
            <person name="Hongoh Y."/>
        </authorList>
    </citation>
    <scope>NUCLEOTIDE SEQUENCE [LARGE SCALE GENOMIC DNA]</scope>
    <source>
        <strain evidence="8">ZnDsv-02</strain>
    </source>
</reference>
<dbReference type="InterPro" id="IPR042112">
    <property type="entry name" value="P_AcTrfase_dom2"/>
</dbReference>
<organism evidence="8 9">
    <name type="scientific">Candidatus Desulfovibrio kirbyi</name>
    <dbReference type="NCBI Taxonomy" id="2696086"/>
    <lineage>
        <taxon>Bacteria</taxon>
        <taxon>Pseudomonadati</taxon>
        <taxon>Thermodesulfobacteriota</taxon>
        <taxon>Desulfovibrionia</taxon>
        <taxon>Desulfovibrionales</taxon>
        <taxon>Desulfovibrionaceae</taxon>
        <taxon>Desulfovibrio</taxon>
    </lineage>
</organism>
<dbReference type="PANTHER" id="PTHR43356">
    <property type="entry name" value="PHOSPHATE ACETYLTRANSFERASE"/>
    <property type="match status" value="1"/>
</dbReference>
<proteinExistence type="predicted"/>
<keyword evidence="4 8" id="KW-0808">Transferase</keyword>
<name>A0A6L2R5T3_9BACT</name>
<evidence type="ECO:0000256" key="4">
    <source>
        <dbReference type="ARBA" id="ARBA00022679"/>
    </source>
</evidence>
<dbReference type="GO" id="GO:0008959">
    <property type="term" value="F:phosphate acetyltransferase activity"/>
    <property type="evidence" value="ECO:0007669"/>
    <property type="project" value="UniProtKB-EC"/>
</dbReference>
<evidence type="ECO:0000256" key="6">
    <source>
        <dbReference type="ARBA" id="ARBA00031108"/>
    </source>
</evidence>
<feature type="domain" description="Phosphate acetyl/butaryl transferase" evidence="7">
    <location>
        <begin position="243"/>
        <end position="559"/>
    </location>
</feature>
<sequence length="570" mass="61165">MQNALYIMPTGPRTGKSAIALGTMRALAGAMSGVAIFRPIISEPPANGRDPDIDLLLNHFKLDMDYADTFACTHAAARKLINQGSRSLLLENILQKFKAIQKKYSFVLCIGTDFSGGDPVPEARLNIDIAANLGCPVMLLANGENRDADAIIESVRAALDGLAPYSVAVTAVVINKAKTSDGLKFGNGTLPVYALPDAPDILKPNDTSGIDAALALYERHINSKEIIERLRGSSRNRTTPMLFESDLIERAKSRKMRIVLAEGEEERILKATDMLLRREVADIILLGNVDTIRKKAKGLNLDIAGATLIEPVKSENFEKYKEAYCEFRKSKGMTMERANDIMADATYFATMMVKLDHADGMVSGAVNTTANTIRPAFEFIKTKPGFSVVSSVFLMCLKDRVLCFGDCAVNPNPTAPQLAEIALASADTAVVFGIEPRVAMLSYSTGSSGKGADVDTVIEATKIAREKAPDLALEGPLQYDAAIDPSVAKTKLPDSRVAGRATVFIFPDLNTGNNTYKAVQRAADALAIGPVLQGLNKPVNDLSRGCTVADIVNTVAITAVQAAAENPQIN</sequence>
<dbReference type="Pfam" id="PF01515">
    <property type="entry name" value="PTA_PTB"/>
    <property type="match status" value="1"/>
</dbReference>
<accession>A0A6L2R5T3</accession>
<dbReference type="EMBL" id="BLLL01000005">
    <property type="protein sequence ID" value="GFH62804.1"/>
    <property type="molecule type" value="Genomic_DNA"/>
</dbReference>
<dbReference type="InterPro" id="IPR042113">
    <property type="entry name" value="P_AcTrfase_dom1"/>
</dbReference>
<dbReference type="InterPro" id="IPR004614">
    <property type="entry name" value="P_AcTrfase"/>
</dbReference>
<dbReference type="EC" id="2.3.1.8" evidence="2"/>
<dbReference type="CDD" id="cd03109">
    <property type="entry name" value="DTBS"/>
    <property type="match status" value="1"/>
</dbReference>
<comment type="pathway">
    <text evidence="1">Metabolic intermediate biosynthesis; acetyl-CoA biosynthesis; acetyl-CoA from acetate: step 2/2.</text>
</comment>
<evidence type="ECO:0000259" key="7">
    <source>
        <dbReference type="Pfam" id="PF01515"/>
    </source>
</evidence>
<evidence type="ECO:0000256" key="5">
    <source>
        <dbReference type="ARBA" id="ARBA00023315"/>
    </source>
</evidence>
<gene>
    <name evidence="8" type="primary">pta</name>
    <name evidence="8" type="ORF">ZNDK_0575</name>
</gene>
<dbReference type="FunFam" id="3.40.50.10750:FF:000001">
    <property type="entry name" value="Phosphate acetyltransferase"/>
    <property type="match status" value="1"/>
</dbReference>
<keyword evidence="5" id="KW-0012">Acyltransferase</keyword>
<protein>
    <recommendedName>
        <fullName evidence="3">Phosphate acetyltransferase</fullName>
        <ecNumber evidence="2">2.3.1.8</ecNumber>
    </recommendedName>
    <alternativeName>
        <fullName evidence="6">Phosphotransacetylase</fullName>
    </alternativeName>
</protein>
<dbReference type="Proteomes" id="UP000505077">
    <property type="component" value="Unassembled WGS sequence"/>
</dbReference>
<comment type="caution">
    <text evidence="8">The sequence shown here is derived from an EMBL/GenBank/DDBJ whole genome shotgun (WGS) entry which is preliminary data.</text>
</comment>
<dbReference type="InterPro" id="IPR027417">
    <property type="entry name" value="P-loop_NTPase"/>
</dbReference>
<dbReference type="InterPro" id="IPR050500">
    <property type="entry name" value="Phos_Acetyltrans/Butyryltrans"/>
</dbReference>
<dbReference type="Gene3D" id="3.40.50.300">
    <property type="entry name" value="P-loop containing nucleotide triphosphate hydrolases"/>
    <property type="match status" value="1"/>
</dbReference>
<dbReference type="NCBIfam" id="TIGR00651">
    <property type="entry name" value="pta"/>
    <property type="match status" value="1"/>
</dbReference>
<dbReference type="SUPFAM" id="SSF53659">
    <property type="entry name" value="Isocitrate/Isopropylmalate dehydrogenase-like"/>
    <property type="match status" value="1"/>
</dbReference>
<dbReference type="AlphaFoldDB" id="A0A6L2R5T3"/>
<dbReference type="Pfam" id="PF13500">
    <property type="entry name" value="AAA_26"/>
    <property type="match status" value="1"/>
</dbReference>
<dbReference type="Gene3D" id="3.40.50.10750">
    <property type="entry name" value="Isocitrate/Isopropylmalate dehydrogenase-like"/>
    <property type="match status" value="1"/>
</dbReference>
<dbReference type="PANTHER" id="PTHR43356:SF3">
    <property type="entry name" value="PHOSPHATE ACETYLTRANSFERASE"/>
    <property type="match status" value="1"/>
</dbReference>
<dbReference type="NCBIfam" id="NF004167">
    <property type="entry name" value="PRK05632.1"/>
    <property type="match status" value="1"/>
</dbReference>
<evidence type="ECO:0000313" key="8">
    <source>
        <dbReference type="EMBL" id="GFH62804.1"/>
    </source>
</evidence>
<evidence type="ECO:0000256" key="1">
    <source>
        <dbReference type="ARBA" id="ARBA00004989"/>
    </source>
</evidence>
<dbReference type="NCBIfam" id="NF007233">
    <property type="entry name" value="PRK09653.1"/>
    <property type="match status" value="1"/>
</dbReference>
<evidence type="ECO:0000256" key="3">
    <source>
        <dbReference type="ARBA" id="ARBA00021528"/>
    </source>
</evidence>